<dbReference type="EMBL" id="LLXH01000099">
    <property type="protein sequence ID" value="PKC73091.1"/>
    <property type="molecule type" value="Genomic_DNA"/>
</dbReference>
<evidence type="ECO:0000313" key="2">
    <source>
        <dbReference type="EMBL" id="PKC15260.1"/>
    </source>
</evidence>
<dbReference type="OrthoDB" id="10321471at2759"/>
<gene>
    <name evidence="3" type="ORF">RhiirA1_451565</name>
    <name evidence="2" type="ORF">RhiirA5_408413</name>
</gene>
<feature type="region of interest" description="Disordered" evidence="1">
    <location>
        <begin position="1"/>
        <end position="20"/>
    </location>
</feature>
<reference evidence="2 5" key="2">
    <citation type="submission" date="2017-09" db="EMBL/GenBank/DDBJ databases">
        <title>Extensive intraspecific genome diversity in a model arbuscular mycorrhizal fungus.</title>
        <authorList>
            <person name="Chen E.C."/>
            <person name="Morin E."/>
            <person name="Beaudet D."/>
            <person name="Noel J."/>
            <person name="Ndikumana S."/>
            <person name="Charron P."/>
            <person name="St-Onge C."/>
            <person name="Giorgi J."/>
            <person name="Grigoriev I.V."/>
            <person name="Roux C."/>
            <person name="Martin F.M."/>
            <person name="Corradi N."/>
        </authorList>
    </citation>
    <scope>NUCLEOTIDE SEQUENCE [LARGE SCALE GENOMIC DNA]</scope>
    <source>
        <strain evidence="2 5">A5</strain>
    </source>
</reference>
<comment type="caution">
    <text evidence="2">The sequence shown here is derived from an EMBL/GenBank/DDBJ whole genome shotgun (WGS) entry which is preliminary data.</text>
</comment>
<feature type="compositionally biased region" description="Basic and acidic residues" evidence="1">
    <location>
        <begin position="1"/>
        <end position="10"/>
    </location>
</feature>
<dbReference type="AlphaFoldDB" id="A0A2I1EJR2"/>
<evidence type="ECO:0000313" key="5">
    <source>
        <dbReference type="Proteomes" id="UP000232722"/>
    </source>
</evidence>
<dbReference type="Proteomes" id="UP000232722">
    <property type="component" value="Unassembled WGS sequence"/>
</dbReference>
<organism evidence="2 5">
    <name type="scientific">Rhizophagus irregularis</name>
    <dbReference type="NCBI Taxonomy" id="588596"/>
    <lineage>
        <taxon>Eukaryota</taxon>
        <taxon>Fungi</taxon>
        <taxon>Fungi incertae sedis</taxon>
        <taxon>Mucoromycota</taxon>
        <taxon>Glomeromycotina</taxon>
        <taxon>Glomeromycetes</taxon>
        <taxon>Glomerales</taxon>
        <taxon>Glomeraceae</taxon>
        <taxon>Rhizophagus</taxon>
    </lineage>
</organism>
<reference evidence="2 5" key="1">
    <citation type="submission" date="2016-04" db="EMBL/GenBank/DDBJ databases">
        <title>Genome analyses suggest a sexual origin of heterokaryosis in a supposedly ancient asexual fungus.</title>
        <authorList>
            <person name="Ropars J."/>
            <person name="Sedzielewska K."/>
            <person name="Noel J."/>
            <person name="Charron P."/>
            <person name="Farinelli L."/>
            <person name="Marton T."/>
            <person name="Kruger M."/>
            <person name="Pelin A."/>
            <person name="Brachmann A."/>
            <person name="Corradi N."/>
        </authorList>
    </citation>
    <scope>NUCLEOTIDE SEQUENCE [LARGE SCALE GENOMIC DNA]</scope>
    <source>
        <strain evidence="2 5">A5</strain>
    </source>
</reference>
<protein>
    <submittedName>
        <fullName evidence="2">Uncharacterized protein</fullName>
    </submittedName>
</protein>
<dbReference type="Proteomes" id="UP000232688">
    <property type="component" value="Unassembled WGS sequence"/>
</dbReference>
<dbReference type="InterPro" id="IPR021109">
    <property type="entry name" value="Peptidase_aspartic_dom_sf"/>
</dbReference>
<evidence type="ECO:0000256" key="1">
    <source>
        <dbReference type="SAM" id="MobiDB-lite"/>
    </source>
</evidence>
<dbReference type="VEuPathDB" id="FungiDB:RhiirA1_451565"/>
<evidence type="ECO:0000313" key="4">
    <source>
        <dbReference type="Proteomes" id="UP000232688"/>
    </source>
</evidence>
<dbReference type="EMBL" id="LLXJ01000096">
    <property type="protein sequence ID" value="PKC15260.1"/>
    <property type="molecule type" value="Genomic_DNA"/>
</dbReference>
<dbReference type="VEuPathDB" id="FungiDB:RhiirFUN_004740"/>
<reference evidence="3 4" key="3">
    <citation type="submission" date="2017-10" db="EMBL/GenBank/DDBJ databases">
        <title>Extensive intraspecific genome diversity in a model arbuscular mycorrhizal fungus.</title>
        <authorList>
            <person name="Chen E.C.H."/>
            <person name="Morin E."/>
            <person name="Baudet D."/>
            <person name="Noel J."/>
            <person name="Ndikumana S."/>
            <person name="Charron P."/>
            <person name="St-Onge C."/>
            <person name="Giorgi J."/>
            <person name="Grigoriev I.V."/>
            <person name="Roux C."/>
            <person name="Martin F.M."/>
            <person name="Corradi N."/>
        </authorList>
    </citation>
    <scope>NUCLEOTIDE SEQUENCE [LARGE SCALE GENOMIC DNA]</scope>
    <source>
        <strain evidence="3 4">A1</strain>
    </source>
</reference>
<evidence type="ECO:0000313" key="3">
    <source>
        <dbReference type="EMBL" id="PKC73091.1"/>
    </source>
</evidence>
<reference evidence="3 4" key="4">
    <citation type="submission" date="2017-10" db="EMBL/GenBank/DDBJ databases">
        <title>Genome analyses suggest a sexual origin of heterokaryosis in a supposedly ancient asexual fungus.</title>
        <authorList>
            <person name="Corradi N."/>
            <person name="Sedzielewska K."/>
            <person name="Noel J."/>
            <person name="Charron P."/>
            <person name="Farinelli L."/>
            <person name="Marton T."/>
            <person name="Kruger M."/>
            <person name="Pelin A."/>
            <person name="Brachmann A."/>
            <person name="Corradi N."/>
        </authorList>
    </citation>
    <scope>NUCLEOTIDE SEQUENCE [LARGE SCALE GENOMIC DNA]</scope>
    <source>
        <strain evidence="3 4">A1</strain>
    </source>
</reference>
<dbReference type="Gene3D" id="2.40.70.10">
    <property type="entry name" value="Acid Proteases"/>
    <property type="match status" value="1"/>
</dbReference>
<name>A0A2I1EJR2_9GLOM</name>
<accession>A0A2I1EJR2</accession>
<proteinExistence type="predicted"/>
<sequence length="157" mass="17846">MEHCNCDKDSINSSTEKSEDFEEMVSNDSNYMPLKKKTSIIVNKCIIEEKFSIKASIDFGGNINGISQKIINELDLTYHNESNSAELQTPLASYSILGKFKFHWPDHYPDLILGMSWSQKNNATIDTCNLLLTIDDNFAIPFKGVKYEPTQNNEPDQ</sequence>